<name>A0AA91PB36_9MYCO</name>
<keyword evidence="4" id="KW-1185">Reference proteome</keyword>
<gene>
    <name evidence="3" type="ORF">B8W67_18595</name>
</gene>
<accession>A0AA91PB36</accession>
<dbReference type="InterPro" id="IPR003399">
    <property type="entry name" value="Mce/MlaD"/>
</dbReference>
<dbReference type="InterPro" id="IPR052336">
    <property type="entry name" value="MlaD_Phospholipid_Transporter"/>
</dbReference>
<sequence>MTVDKLPQPGHNYSGGYTVVMEFANVLNLTDRAPVVMDGTQIGVVEAVSVGTDVVEVKTRISSSARIPAEIHAVLQQSTVLGDIYVALERDPDADAGGTVPPEGRIPVSQTASPPQLEDTLANLAHFVASGSIQRIQSSILEINRVTPERAEQVRAIASRMSANLADLSANIDVVDQWLRGVADTAAVLTESTPKLEYWLSPEGLLAFDRTSEASVAIGTLLPSIGSIYTGGFWLTPMLNSLGLAVGQVQQSKWGIEGEYTPWRKLFTAMFLPQDKYPAMNITSVQTADGRDITGNVDEVLRILGAIP</sequence>
<organism evidence="3 4">
    <name type="scientific">Mycolicibacillus koreensis</name>
    <dbReference type="NCBI Taxonomy" id="1069220"/>
    <lineage>
        <taxon>Bacteria</taxon>
        <taxon>Bacillati</taxon>
        <taxon>Actinomycetota</taxon>
        <taxon>Actinomycetes</taxon>
        <taxon>Mycobacteriales</taxon>
        <taxon>Mycobacteriaceae</taxon>
        <taxon>Mycolicibacillus</taxon>
    </lineage>
</organism>
<evidence type="ECO:0000313" key="3">
    <source>
        <dbReference type="EMBL" id="OSC26255.1"/>
    </source>
</evidence>
<evidence type="ECO:0000313" key="4">
    <source>
        <dbReference type="Proteomes" id="UP000193577"/>
    </source>
</evidence>
<feature type="domain" description="Mce/MlaD" evidence="2">
    <location>
        <begin position="16"/>
        <end position="89"/>
    </location>
</feature>
<dbReference type="Proteomes" id="UP000193577">
    <property type="component" value="Unassembled WGS sequence"/>
</dbReference>
<evidence type="ECO:0000259" key="2">
    <source>
        <dbReference type="Pfam" id="PF02470"/>
    </source>
</evidence>
<protein>
    <submittedName>
        <fullName evidence="3">Mammalian cell entry protein</fullName>
    </submittedName>
</protein>
<feature type="region of interest" description="Disordered" evidence="1">
    <location>
        <begin position="94"/>
        <end position="113"/>
    </location>
</feature>
<dbReference type="PANTHER" id="PTHR33371">
    <property type="entry name" value="INTERMEMBRANE PHOSPHOLIPID TRANSPORT SYSTEM BINDING PROTEIN MLAD-RELATED"/>
    <property type="match status" value="1"/>
</dbReference>
<evidence type="ECO:0000256" key="1">
    <source>
        <dbReference type="SAM" id="MobiDB-lite"/>
    </source>
</evidence>
<comment type="caution">
    <text evidence="3">The sequence shown here is derived from an EMBL/GenBank/DDBJ whole genome shotgun (WGS) entry which is preliminary data.</text>
</comment>
<dbReference type="EMBL" id="NCXO01000064">
    <property type="protein sequence ID" value="OSC26255.1"/>
    <property type="molecule type" value="Genomic_DNA"/>
</dbReference>
<proteinExistence type="predicted"/>
<reference evidence="3 4" key="1">
    <citation type="submission" date="2017-04" db="EMBL/GenBank/DDBJ databases">
        <title>The new phylogeny of genus Mycobacterium.</title>
        <authorList>
            <person name="Tortoli E."/>
            <person name="Trovato A."/>
            <person name="Cirillo D.M."/>
        </authorList>
    </citation>
    <scope>NUCLEOTIDE SEQUENCE [LARGE SCALE GENOMIC DNA]</scope>
    <source>
        <strain evidence="3 4">KCTC 19819</strain>
    </source>
</reference>
<dbReference type="AlphaFoldDB" id="A0AA91PB36"/>
<dbReference type="PANTHER" id="PTHR33371:SF4">
    <property type="entry name" value="INTERMEMBRANE PHOSPHOLIPID TRANSPORT SYSTEM BINDING PROTEIN MLAD"/>
    <property type="match status" value="1"/>
</dbReference>
<dbReference type="Pfam" id="PF02470">
    <property type="entry name" value="MlaD"/>
    <property type="match status" value="1"/>
</dbReference>